<feature type="compositionally biased region" description="Basic and acidic residues" evidence="3">
    <location>
        <begin position="169"/>
        <end position="186"/>
    </location>
</feature>
<dbReference type="CDD" id="cd00590">
    <property type="entry name" value="RRM_SF"/>
    <property type="match status" value="1"/>
</dbReference>
<dbReference type="SMART" id="SM00360">
    <property type="entry name" value="RRM"/>
    <property type="match status" value="1"/>
</dbReference>
<keyword evidence="2" id="KW-0862">Zinc</keyword>
<dbReference type="InterPro" id="IPR000504">
    <property type="entry name" value="RRM_dom"/>
</dbReference>
<dbReference type="PROSITE" id="PS50102">
    <property type="entry name" value="RRM"/>
    <property type="match status" value="1"/>
</dbReference>
<feature type="compositionally biased region" description="Basic and acidic residues" evidence="3">
    <location>
        <begin position="193"/>
        <end position="211"/>
    </location>
</feature>
<dbReference type="InterPro" id="IPR000571">
    <property type="entry name" value="Znf_CCCH"/>
</dbReference>
<dbReference type="InterPro" id="IPR019734">
    <property type="entry name" value="TPR_rpt"/>
</dbReference>
<dbReference type="GO" id="GO:0008270">
    <property type="term" value="F:zinc ion binding"/>
    <property type="evidence" value="ECO:0007669"/>
    <property type="project" value="UniProtKB-KW"/>
</dbReference>
<feature type="domain" description="RRM" evidence="4">
    <location>
        <begin position="501"/>
        <end position="573"/>
    </location>
</feature>
<evidence type="ECO:0000256" key="2">
    <source>
        <dbReference type="PROSITE-ProRule" id="PRU00723"/>
    </source>
</evidence>
<feature type="compositionally biased region" description="Polar residues" evidence="3">
    <location>
        <begin position="482"/>
        <end position="496"/>
    </location>
</feature>
<keyword evidence="2" id="KW-0863">Zinc-finger</keyword>
<dbReference type="SUPFAM" id="SSF48452">
    <property type="entry name" value="TPR-like"/>
    <property type="match status" value="1"/>
</dbReference>
<evidence type="ECO:0008006" key="8">
    <source>
        <dbReference type="Google" id="ProtNLM"/>
    </source>
</evidence>
<feature type="zinc finger region" description="C3H1-type" evidence="2">
    <location>
        <begin position="595"/>
        <end position="622"/>
    </location>
</feature>
<dbReference type="PANTHER" id="PTHR47678:SF1">
    <property type="entry name" value="TETRATRICOPEPTIDE REPEAT PROTEIN 31"/>
    <property type="match status" value="1"/>
</dbReference>
<keyword evidence="7" id="KW-1185">Reference proteome</keyword>
<dbReference type="SMART" id="SM00028">
    <property type="entry name" value="TPR"/>
    <property type="match status" value="3"/>
</dbReference>
<dbReference type="PROSITE" id="PS50103">
    <property type="entry name" value="ZF_C3H1"/>
    <property type="match status" value="1"/>
</dbReference>
<dbReference type="OrthoDB" id="2017782at2759"/>
<dbReference type="Pfam" id="PF00076">
    <property type="entry name" value="RRM_1"/>
    <property type="match status" value="1"/>
</dbReference>
<dbReference type="Gene3D" id="1.25.40.10">
    <property type="entry name" value="Tetratricopeptide repeat domain"/>
    <property type="match status" value="1"/>
</dbReference>
<feature type="region of interest" description="Disordered" evidence="3">
    <location>
        <begin position="143"/>
        <end position="248"/>
    </location>
</feature>
<feature type="compositionally biased region" description="Acidic residues" evidence="3">
    <location>
        <begin position="236"/>
        <end position="247"/>
    </location>
</feature>
<dbReference type="EMBL" id="JAINUF010000001">
    <property type="protein sequence ID" value="KAJ8382575.1"/>
    <property type="molecule type" value="Genomic_DNA"/>
</dbReference>
<feature type="region of interest" description="Disordered" evidence="3">
    <location>
        <begin position="473"/>
        <end position="496"/>
    </location>
</feature>
<dbReference type="AlphaFoldDB" id="A0A9Q1JFI3"/>
<name>A0A9Q1JFI3_SYNKA</name>
<reference evidence="6" key="1">
    <citation type="journal article" date="2023" name="Science">
        <title>Genome structures resolve the early diversification of teleost fishes.</title>
        <authorList>
            <person name="Parey E."/>
            <person name="Louis A."/>
            <person name="Montfort J."/>
            <person name="Bouchez O."/>
            <person name="Roques C."/>
            <person name="Iampietro C."/>
            <person name="Lluch J."/>
            <person name="Castinel A."/>
            <person name="Donnadieu C."/>
            <person name="Desvignes T."/>
            <person name="Floi Bucao C."/>
            <person name="Jouanno E."/>
            <person name="Wen M."/>
            <person name="Mejri S."/>
            <person name="Dirks R."/>
            <person name="Jansen H."/>
            <person name="Henkel C."/>
            <person name="Chen W.J."/>
            <person name="Zahm M."/>
            <person name="Cabau C."/>
            <person name="Klopp C."/>
            <person name="Thompson A.W."/>
            <person name="Robinson-Rechavi M."/>
            <person name="Braasch I."/>
            <person name="Lecointre G."/>
            <person name="Bobe J."/>
            <person name="Postlethwait J.H."/>
            <person name="Berthelot C."/>
            <person name="Roest Crollius H."/>
            <person name="Guiguen Y."/>
        </authorList>
    </citation>
    <scope>NUCLEOTIDE SEQUENCE</scope>
    <source>
        <strain evidence="6">WJC10195</strain>
    </source>
</reference>
<dbReference type="InterPro" id="IPR011990">
    <property type="entry name" value="TPR-like_helical_dom_sf"/>
</dbReference>
<keyword evidence="2" id="KW-0479">Metal-binding</keyword>
<organism evidence="6 7">
    <name type="scientific">Synaphobranchus kaupii</name>
    <name type="common">Kaup's arrowtooth eel</name>
    <dbReference type="NCBI Taxonomy" id="118154"/>
    <lineage>
        <taxon>Eukaryota</taxon>
        <taxon>Metazoa</taxon>
        <taxon>Chordata</taxon>
        <taxon>Craniata</taxon>
        <taxon>Vertebrata</taxon>
        <taxon>Euteleostomi</taxon>
        <taxon>Actinopterygii</taxon>
        <taxon>Neopterygii</taxon>
        <taxon>Teleostei</taxon>
        <taxon>Anguilliformes</taxon>
        <taxon>Synaphobranchidae</taxon>
        <taxon>Synaphobranchus</taxon>
    </lineage>
</organism>
<feature type="compositionally biased region" description="Basic and acidic residues" evidence="3">
    <location>
        <begin position="266"/>
        <end position="288"/>
    </location>
</feature>
<dbReference type="Gene3D" id="3.30.70.330">
    <property type="match status" value="1"/>
</dbReference>
<dbReference type="PANTHER" id="PTHR47678">
    <property type="entry name" value="TETRATRICOPEPTIDE REPEAT PROTEIN 31"/>
    <property type="match status" value="1"/>
</dbReference>
<dbReference type="InterPro" id="IPR012677">
    <property type="entry name" value="Nucleotide-bd_a/b_plait_sf"/>
</dbReference>
<evidence type="ECO:0000313" key="6">
    <source>
        <dbReference type="EMBL" id="KAJ8382575.1"/>
    </source>
</evidence>
<accession>A0A9Q1JFI3</accession>
<evidence type="ECO:0000259" key="5">
    <source>
        <dbReference type="PROSITE" id="PS50103"/>
    </source>
</evidence>
<dbReference type="Proteomes" id="UP001152622">
    <property type="component" value="Chromosome 1"/>
</dbReference>
<evidence type="ECO:0000256" key="1">
    <source>
        <dbReference type="PROSITE-ProRule" id="PRU00176"/>
    </source>
</evidence>
<dbReference type="SUPFAM" id="SSF54928">
    <property type="entry name" value="RNA-binding domain, RBD"/>
    <property type="match status" value="1"/>
</dbReference>
<feature type="domain" description="C3H1-type" evidence="5">
    <location>
        <begin position="595"/>
        <end position="622"/>
    </location>
</feature>
<dbReference type="InterPro" id="IPR035979">
    <property type="entry name" value="RBD_domain_sf"/>
</dbReference>
<evidence type="ECO:0000259" key="4">
    <source>
        <dbReference type="PROSITE" id="PS50102"/>
    </source>
</evidence>
<evidence type="ECO:0000313" key="7">
    <source>
        <dbReference type="Proteomes" id="UP001152622"/>
    </source>
</evidence>
<gene>
    <name evidence="6" type="ORF">SKAU_G00033530</name>
</gene>
<protein>
    <recommendedName>
        <fullName evidence="8">Tetratricopeptide repeat protein 31</fullName>
    </recommendedName>
</protein>
<feature type="region of interest" description="Disordered" evidence="3">
    <location>
        <begin position="266"/>
        <end position="295"/>
    </location>
</feature>
<dbReference type="GO" id="GO:0003723">
    <property type="term" value="F:RNA binding"/>
    <property type="evidence" value="ECO:0007669"/>
    <property type="project" value="UniProtKB-UniRule"/>
</dbReference>
<sequence length="649" mass="73282">MSQQNDIVSKDFVPGLGDTAELYDPHVMQAYEKMMDLIKAQSEFDPLESGFFDLDFPNEYYINDDDYMDDDINYEDQDERKAYCGFSRNFLDQTSAKAGSPPFPSHVTHLPHLSYVPYTPGFRTIRPTSEEAERNAQELLEEEEQMKEKAEKKRLKKIKQKERKRQEKLKKEIDIGNKDVKDDPKVEVSSMKPVKEVHFKSNKQDVSRPVDSDPPLQKSESPAPPIEKQNNSKDLSEEEDSEAEELDMTSSFVSKAAIIAKRKLELRSKPEKKEKNKPTVNQPKEKPKVAQVDQHQNGAVHTVQDVILKSTELAVIGNKLASTGCFELAVRYFTDAIKCNPKEFRLFGNRSFCYEKMHLYERSLTDAEISLTMCPNWIKGLYRKGRALAGLKRYREAAMAFKELLKVDNTCIDAAQELMAVQIIQLMDLGLTREQSSNALIIHGTVEKALEALSNIPDVKLLGLPAARATQSAAMGKKDPLQPSTPAESSPAKTQPQPALYPVWVGNVIPSISENMIRRIFSTVGEIYSLKVLRARRCAFINYTRDEYCQRAISDIHGMEVEGASLLVRYPDRLHTHLGMSRTAHPAAGPPKTAPKSTGECFFWRNNGCVKKENCFYRHVPEHKGIDRTKGQISAPCLTPPHLTAAASQ</sequence>
<feature type="compositionally biased region" description="Basic residues" evidence="3">
    <location>
        <begin position="152"/>
        <end position="168"/>
    </location>
</feature>
<keyword evidence="1" id="KW-0694">RNA-binding</keyword>
<evidence type="ECO:0000256" key="3">
    <source>
        <dbReference type="SAM" id="MobiDB-lite"/>
    </source>
</evidence>
<proteinExistence type="predicted"/>
<comment type="caution">
    <text evidence="6">The sequence shown here is derived from an EMBL/GenBank/DDBJ whole genome shotgun (WGS) entry which is preliminary data.</text>
</comment>